<protein>
    <submittedName>
        <fullName evidence="1">Uncharacterized protein</fullName>
    </submittedName>
</protein>
<evidence type="ECO:0000313" key="2">
    <source>
        <dbReference type="Proteomes" id="UP001054252"/>
    </source>
</evidence>
<name>A0AAV5LUP9_9ROSI</name>
<gene>
    <name evidence="1" type="ORF">SLEP1_g48512</name>
</gene>
<sequence>METANFLSCGASSLQTISVPKYVFLMLISSESTSVVLQKSLRAPRNLEHGILLRGLYDLELLKISSTCGL</sequence>
<comment type="caution">
    <text evidence="1">The sequence shown here is derived from an EMBL/GenBank/DDBJ whole genome shotgun (WGS) entry which is preliminary data.</text>
</comment>
<dbReference type="EMBL" id="BPVZ01000145">
    <property type="protein sequence ID" value="GKV40918.1"/>
    <property type="molecule type" value="Genomic_DNA"/>
</dbReference>
<proteinExistence type="predicted"/>
<dbReference type="Proteomes" id="UP001054252">
    <property type="component" value="Unassembled WGS sequence"/>
</dbReference>
<evidence type="ECO:0000313" key="1">
    <source>
        <dbReference type="EMBL" id="GKV40918.1"/>
    </source>
</evidence>
<reference evidence="1 2" key="1">
    <citation type="journal article" date="2021" name="Commun. Biol.">
        <title>The genome of Shorea leprosula (Dipterocarpaceae) highlights the ecological relevance of drought in aseasonal tropical rainforests.</title>
        <authorList>
            <person name="Ng K.K.S."/>
            <person name="Kobayashi M.J."/>
            <person name="Fawcett J.A."/>
            <person name="Hatakeyama M."/>
            <person name="Paape T."/>
            <person name="Ng C.H."/>
            <person name="Ang C.C."/>
            <person name="Tnah L.H."/>
            <person name="Lee C.T."/>
            <person name="Nishiyama T."/>
            <person name="Sese J."/>
            <person name="O'Brien M.J."/>
            <person name="Copetti D."/>
            <person name="Mohd Noor M.I."/>
            <person name="Ong R.C."/>
            <person name="Putra M."/>
            <person name="Sireger I.Z."/>
            <person name="Indrioko S."/>
            <person name="Kosugi Y."/>
            <person name="Izuno A."/>
            <person name="Isagi Y."/>
            <person name="Lee S.L."/>
            <person name="Shimizu K.K."/>
        </authorList>
    </citation>
    <scope>NUCLEOTIDE SEQUENCE [LARGE SCALE GENOMIC DNA]</scope>
    <source>
        <strain evidence="1">214</strain>
    </source>
</reference>
<accession>A0AAV5LUP9</accession>
<keyword evidence="2" id="KW-1185">Reference proteome</keyword>
<organism evidence="1 2">
    <name type="scientific">Rubroshorea leprosula</name>
    <dbReference type="NCBI Taxonomy" id="152421"/>
    <lineage>
        <taxon>Eukaryota</taxon>
        <taxon>Viridiplantae</taxon>
        <taxon>Streptophyta</taxon>
        <taxon>Embryophyta</taxon>
        <taxon>Tracheophyta</taxon>
        <taxon>Spermatophyta</taxon>
        <taxon>Magnoliopsida</taxon>
        <taxon>eudicotyledons</taxon>
        <taxon>Gunneridae</taxon>
        <taxon>Pentapetalae</taxon>
        <taxon>rosids</taxon>
        <taxon>malvids</taxon>
        <taxon>Malvales</taxon>
        <taxon>Dipterocarpaceae</taxon>
        <taxon>Rubroshorea</taxon>
    </lineage>
</organism>
<dbReference type="AlphaFoldDB" id="A0AAV5LUP9"/>